<gene>
    <name evidence="1" type="ORF">WICPIJ_001651</name>
</gene>
<proteinExistence type="predicted"/>
<name>A0A9P8QD87_WICPI</name>
<sequence length="91" mass="9981">MFKLNVPNLSCPKESAPHCCTIAVGWKLVITGSITALNNLTYDSSSIPSFKGTLREKCFPLPIPTSSKFPVPGKNNPLYLWNETVITRSVV</sequence>
<comment type="caution">
    <text evidence="1">The sequence shown here is derived from an EMBL/GenBank/DDBJ whole genome shotgun (WGS) entry which is preliminary data.</text>
</comment>
<evidence type="ECO:0000313" key="2">
    <source>
        <dbReference type="Proteomes" id="UP000774326"/>
    </source>
</evidence>
<accession>A0A9P8QD87</accession>
<dbReference type="AlphaFoldDB" id="A0A9P8QD87"/>
<reference evidence="1" key="1">
    <citation type="journal article" date="2021" name="Open Biol.">
        <title>Shared evolutionary footprints suggest mitochondrial oxidative damage underlies multiple complex I losses in fungi.</title>
        <authorList>
            <person name="Schikora-Tamarit M.A."/>
            <person name="Marcet-Houben M."/>
            <person name="Nosek J."/>
            <person name="Gabaldon T."/>
        </authorList>
    </citation>
    <scope>NUCLEOTIDE SEQUENCE</scope>
    <source>
        <strain evidence="1">CBS2887</strain>
    </source>
</reference>
<dbReference type="Proteomes" id="UP000774326">
    <property type="component" value="Unassembled WGS sequence"/>
</dbReference>
<reference evidence="1" key="2">
    <citation type="submission" date="2021-01" db="EMBL/GenBank/DDBJ databases">
        <authorList>
            <person name="Schikora-Tamarit M.A."/>
        </authorList>
    </citation>
    <scope>NUCLEOTIDE SEQUENCE</scope>
    <source>
        <strain evidence="1">CBS2887</strain>
    </source>
</reference>
<evidence type="ECO:0000313" key="1">
    <source>
        <dbReference type="EMBL" id="KAH3687374.1"/>
    </source>
</evidence>
<keyword evidence="2" id="KW-1185">Reference proteome</keyword>
<dbReference type="EMBL" id="JAEUBG010000861">
    <property type="protein sequence ID" value="KAH3687374.1"/>
    <property type="molecule type" value="Genomic_DNA"/>
</dbReference>
<organism evidence="1 2">
    <name type="scientific">Wickerhamomyces pijperi</name>
    <name type="common">Yeast</name>
    <name type="synonym">Pichia pijperi</name>
    <dbReference type="NCBI Taxonomy" id="599730"/>
    <lineage>
        <taxon>Eukaryota</taxon>
        <taxon>Fungi</taxon>
        <taxon>Dikarya</taxon>
        <taxon>Ascomycota</taxon>
        <taxon>Saccharomycotina</taxon>
        <taxon>Saccharomycetes</taxon>
        <taxon>Phaffomycetales</taxon>
        <taxon>Wickerhamomycetaceae</taxon>
        <taxon>Wickerhamomyces</taxon>
    </lineage>
</organism>
<protein>
    <submittedName>
        <fullName evidence="1">Uncharacterized protein</fullName>
    </submittedName>
</protein>